<dbReference type="EMBL" id="JANVFS010000030">
    <property type="protein sequence ID" value="KAJ4471029.1"/>
    <property type="molecule type" value="Genomic_DNA"/>
</dbReference>
<name>A0A9W9DHM0_9AGAR</name>
<evidence type="ECO:0000256" key="1">
    <source>
        <dbReference type="SAM" id="SignalP"/>
    </source>
</evidence>
<dbReference type="AlphaFoldDB" id="A0A9W9DHM0"/>
<feature type="chain" id="PRO_5040801618" evidence="1">
    <location>
        <begin position="24"/>
        <end position="239"/>
    </location>
</feature>
<proteinExistence type="predicted"/>
<reference evidence="2" key="2">
    <citation type="journal article" date="2023" name="Proc. Natl. Acad. Sci. U.S.A.">
        <title>A global phylogenomic analysis of the shiitake genus Lentinula.</title>
        <authorList>
            <person name="Sierra-Patev S."/>
            <person name="Min B."/>
            <person name="Naranjo-Ortiz M."/>
            <person name="Looney B."/>
            <person name="Konkel Z."/>
            <person name="Slot J.C."/>
            <person name="Sakamoto Y."/>
            <person name="Steenwyk J.L."/>
            <person name="Rokas A."/>
            <person name="Carro J."/>
            <person name="Camarero S."/>
            <person name="Ferreira P."/>
            <person name="Molpeceres G."/>
            <person name="Ruiz-Duenas F.J."/>
            <person name="Serrano A."/>
            <person name="Henrissat B."/>
            <person name="Drula E."/>
            <person name="Hughes K.W."/>
            <person name="Mata J.L."/>
            <person name="Ishikawa N.K."/>
            <person name="Vargas-Isla R."/>
            <person name="Ushijima S."/>
            <person name="Smith C.A."/>
            <person name="Donoghue J."/>
            <person name="Ahrendt S."/>
            <person name="Andreopoulos W."/>
            <person name="He G."/>
            <person name="LaButti K."/>
            <person name="Lipzen A."/>
            <person name="Ng V."/>
            <person name="Riley R."/>
            <person name="Sandor L."/>
            <person name="Barry K."/>
            <person name="Martinez A.T."/>
            <person name="Xiao Y."/>
            <person name="Gibbons J.G."/>
            <person name="Terashima K."/>
            <person name="Grigoriev I.V."/>
            <person name="Hibbett D."/>
        </authorList>
    </citation>
    <scope>NUCLEOTIDE SEQUENCE</scope>
    <source>
        <strain evidence="2">Sp2 HRB7682 ss15</strain>
    </source>
</reference>
<evidence type="ECO:0000313" key="2">
    <source>
        <dbReference type="EMBL" id="KAJ4471029.1"/>
    </source>
</evidence>
<feature type="signal peptide" evidence="1">
    <location>
        <begin position="1"/>
        <end position="23"/>
    </location>
</feature>
<sequence>MAFLSPLLRAAVIGLFILSSALALPTSTNLEKRDLPISFRSTRPLTFYRAVTHPQEMNQMDHPHIVGSHPPPFPQIAGDFSAHGGYYMFASREEALYWGNSFAALSSGRKFMIVELTYHAQALVPSSSICSFPSGDINWQRFVRTNQAHPPPAPPTCPLVEGPLSRTTRDQYVPAISAITGQLMWQYAIVHPNWLSVVRISSVQQFNVVPNWHHNPHVIPSSFARAGNWARVCPGCQIQ</sequence>
<evidence type="ECO:0000313" key="3">
    <source>
        <dbReference type="Proteomes" id="UP001150238"/>
    </source>
</evidence>
<protein>
    <submittedName>
        <fullName evidence="2">Uncharacterized protein</fullName>
    </submittedName>
</protein>
<gene>
    <name evidence="2" type="ORF">C8J55DRAFT_608027</name>
</gene>
<comment type="caution">
    <text evidence="2">The sequence shown here is derived from an EMBL/GenBank/DDBJ whole genome shotgun (WGS) entry which is preliminary data.</text>
</comment>
<reference evidence="2" key="1">
    <citation type="submission" date="2022-08" db="EMBL/GenBank/DDBJ databases">
        <authorList>
            <consortium name="DOE Joint Genome Institute"/>
            <person name="Min B."/>
            <person name="Riley R."/>
            <person name="Sierra-Patev S."/>
            <person name="Naranjo-Ortiz M."/>
            <person name="Looney B."/>
            <person name="Konkel Z."/>
            <person name="Slot J.C."/>
            <person name="Sakamoto Y."/>
            <person name="Steenwyk J.L."/>
            <person name="Rokas A."/>
            <person name="Carro J."/>
            <person name="Camarero S."/>
            <person name="Ferreira P."/>
            <person name="Molpeceres G."/>
            <person name="Ruiz-Duenas F.J."/>
            <person name="Serrano A."/>
            <person name="Henrissat B."/>
            <person name="Drula E."/>
            <person name="Hughes K.W."/>
            <person name="Mata J.L."/>
            <person name="Ishikawa N.K."/>
            <person name="Vargas-Isla R."/>
            <person name="Ushijima S."/>
            <person name="Smith C.A."/>
            <person name="Ahrendt S."/>
            <person name="Andreopoulos W."/>
            <person name="He G."/>
            <person name="Labutti K."/>
            <person name="Lipzen A."/>
            <person name="Ng V."/>
            <person name="Sandor L."/>
            <person name="Barry K."/>
            <person name="Martinez A.T."/>
            <person name="Xiao Y."/>
            <person name="Gibbons J.G."/>
            <person name="Terashima K."/>
            <person name="Hibbett D.S."/>
            <person name="Grigoriev I.V."/>
        </authorList>
    </citation>
    <scope>NUCLEOTIDE SEQUENCE</scope>
    <source>
        <strain evidence="2">Sp2 HRB7682 ss15</strain>
    </source>
</reference>
<keyword evidence="1" id="KW-0732">Signal</keyword>
<organism evidence="2 3">
    <name type="scientific">Lentinula lateritia</name>
    <dbReference type="NCBI Taxonomy" id="40482"/>
    <lineage>
        <taxon>Eukaryota</taxon>
        <taxon>Fungi</taxon>
        <taxon>Dikarya</taxon>
        <taxon>Basidiomycota</taxon>
        <taxon>Agaricomycotina</taxon>
        <taxon>Agaricomycetes</taxon>
        <taxon>Agaricomycetidae</taxon>
        <taxon>Agaricales</taxon>
        <taxon>Marasmiineae</taxon>
        <taxon>Omphalotaceae</taxon>
        <taxon>Lentinula</taxon>
    </lineage>
</organism>
<dbReference type="Proteomes" id="UP001150238">
    <property type="component" value="Unassembled WGS sequence"/>
</dbReference>
<accession>A0A9W9DHM0</accession>